<evidence type="ECO:0000256" key="6">
    <source>
        <dbReference type="ARBA" id="ARBA00022967"/>
    </source>
</evidence>
<protein>
    <submittedName>
        <fullName evidence="9">Heme exporter protein A</fullName>
    </submittedName>
</protein>
<evidence type="ECO:0000313" key="10">
    <source>
        <dbReference type="Proteomes" id="UP000294881"/>
    </source>
</evidence>
<dbReference type="PANTHER" id="PTHR43499">
    <property type="entry name" value="ABC TRANSPORTER I FAMILY MEMBER 1"/>
    <property type="match status" value="1"/>
</dbReference>
<keyword evidence="3" id="KW-0547">Nucleotide-binding</keyword>
<dbReference type="InterPro" id="IPR003593">
    <property type="entry name" value="AAA+_ATPase"/>
</dbReference>
<dbReference type="NCBIfam" id="TIGR01189">
    <property type="entry name" value="ccmA"/>
    <property type="match status" value="1"/>
</dbReference>
<keyword evidence="5" id="KW-0067">ATP-binding</keyword>
<dbReference type="EMBL" id="SLWL01000003">
    <property type="protein sequence ID" value="TCO14649.1"/>
    <property type="molecule type" value="Genomic_DNA"/>
</dbReference>
<feature type="domain" description="ABC transporter" evidence="8">
    <location>
        <begin position="3"/>
        <end position="228"/>
    </location>
</feature>
<evidence type="ECO:0000256" key="5">
    <source>
        <dbReference type="ARBA" id="ARBA00022840"/>
    </source>
</evidence>
<keyword evidence="2" id="KW-0813">Transport</keyword>
<keyword evidence="10" id="KW-1185">Reference proteome</keyword>
<dbReference type="PANTHER" id="PTHR43499:SF1">
    <property type="entry name" value="ABC TRANSPORTER I FAMILY MEMBER 1"/>
    <property type="match status" value="1"/>
</dbReference>
<name>A0A4R2GV07_9HYPH</name>
<keyword evidence="7" id="KW-0472">Membrane</keyword>
<dbReference type="Gene3D" id="3.40.50.300">
    <property type="entry name" value="P-loop containing nucleotide triphosphate hydrolases"/>
    <property type="match status" value="1"/>
</dbReference>
<keyword evidence="6" id="KW-1278">Translocase</keyword>
<organism evidence="9 10">
    <name type="scientific">Camelimonas lactis</name>
    <dbReference type="NCBI Taxonomy" id="659006"/>
    <lineage>
        <taxon>Bacteria</taxon>
        <taxon>Pseudomonadati</taxon>
        <taxon>Pseudomonadota</taxon>
        <taxon>Alphaproteobacteria</taxon>
        <taxon>Hyphomicrobiales</taxon>
        <taxon>Chelatococcaceae</taxon>
        <taxon>Camelimonas</taxon>
    </lineage>
</organism>
<dbReference type="PROSITE" id="PS50893">
    <property type="entry name" value="ABC_TRANSPORTER_2"/>
    <property type="match status" value="1"/>
</dbReference>
<dbReference type="Proteomes" id="UP000294881">
    <property type="component" value="Unassembled WGS sequence"/>
</dbReference>
<evidence type="ECO:0000256" key="2">
    <source>
        <dbReference type="ARBA" id="ARBA00022448"/>
    </source>
</evidence>
<dbReference type="AlphaFoldDB" id="A0A4R2GV07"/>
<comment type="caution">
    <text evidence="9">The sequence shown here is derived from an EMBL/GenBank/DDBJ whole genome shotgun (WGS) entry which is preliminary data.</text>
</comment>
<dbReference type="InterPro" id="IPR027417">
    <property type="entry name" value="P-loop_NTPase"/>
</dbReference>
<dbReference type="InterPro" id="IPR005895">
    <property type="entry name" value="ABC_transptr_haem_export_CcmA"/>
</dbReference>
<dbReference type="RefSeq" id="WP_132004176.1">
    <property type="nucleotide sequence ID" value="NZ_JBHUNN010000002.1"/>
</dbReference>
<evidence type="ECO:0000256" key="3">
    <source>
        <dbReference type="ARBA" id="ARBA00022741"/>
    </source>
</evidence>
<dbReference type="GO" id="GO:0005524">
    <property type="term" value="F:ATP binding"/>
    <property type="evidence" value="ECO:0007669"/>
    <property type="project" value="UniProtKB-KW"/>
</dbReference>
<keyword evidence="4" id="KW-0201">Cytochrome c-type biogenesis</keyword>
<evidence type="ECO:0000256" key="1">
    <source>
        <dbReference type="ARBA" id="ARBA00005417"/>
    </source>
</evidence>
<dbReference type="SMART" id="SM00382">
    <property type="entry name" value="AAA"/>
    <property type="match status" value="1"/>
</dbReference>
<dbReference type="Pfam" id="PF00005">
    <property type="entry name" value="ABC_tran"/>
    <property type="match status" value="1"/>
</dbReference>
<comment type="similarity">
    <text evidence="1">Belongs to the ABC transporter superfamily.</text>
</comment>
<dbReference type="InterPro" id="IPR017871">
    <property type="entry name" value="ABC_transporter-like_CS"/>
</dbReference>
<evidence type="ECO:0000313" key="9">
    <source>
        <dbReference type="EMBL" id="TCO14649.1"/>
    </source>
</evidence>
<evidence type="ECO:0000259" key="8">
    <source>
        <dbReference type="PROSITE" id="PS50893"/>
    </source>
</evidence>
<evidence type="ECO:0000256" key="7">
    <source>
        <dbReference type="ARBA" id="ARBA00023136"/>
    </source>
</evidence>
<dbReference type="OrthoDB" id="9800654at2"/>
<dbReference type="GO" id="GO:0017004">
    <property type="term" value="P:cytochrome complex assembly"/>
    <property type="evidence" value="ECO:0007669"/>
    <property type="project" value="UniProtKB-KW"/>
</dbReference>
<dbReference type="PROSITE" id="PS00211">
    <property type="entry name" value="ABC_TRANSPORTER_1"/>
    <property type="match status" value="1"/>
</dbReference>
<reference evidence="9 10" key="1">
    <citation type="submission" date="2019-03" db="EMBL/GenBank/DDBJ databases">
        <title>Genomic Encyclopedia of Type Strains, Phase IV (KMG-IV): sequencing the most valuable type-strain genomes for metagenomic binning, comparative biology and taxonomic classification.</title>
        <authorList>
            <person name="Goeker M."/>
        </authorList>
    </citation>
    <scope>NUCLEOTIDE SEQUENCE [LARGE SCALE GENOMIC DNA]</scope>
    <source>
        <strain evidence="9 10">DSM 22958</strain>
    </source>
</reference>
<dbReference type="InterPro" id="IPR003439">
    <property type="entry name" value="ABC_transporter-like_ATP-bd"/>
</dbReference>
<dbReference type="GO" id="GO:0022857">
    <property type="term" value="F:transmembrane transporter activity"/>
    <property type="evidence" value="ECO:0007669"/>
    <property type="project" value="InterPro"/>
</dbReference>
<evidence type="ECO:0000256" key="4">
    <source>
        <dbReference type="ARBA" id="ARBA00022748"/>
    </source>
</evidence>
<accession>A0A4R2GV07</accession>
<dbReference type="SUPFAM" id="SSF52540">
    <property type="entry name" value="P-loop containing nucleoside triphosphate hydrolases"/>
    <property type="match status" value="1"/>
</dbReference>
<dbReference type="GO" id="GO:0016887">
    <property type="term" value="F:ATP hydrolysis activity"/>
    <property type="evidence" value="ECO:0007669"/>
    <property type="project" value="InterPro"/>
</dbReference>
<proteinExistence type="inferred from homology"/>
<gene>
    <name evidence="9" type="ORF">EV666_103157</name>
</gene>
<sequence length="230" mass="24299">MILTANNLSCRRGGRLIFRDISFRVASGSALVITGDNGAGKSSLIAMIAGLLPPAGGDITLSNDQERAPGELIGLMAHRDGLKPSLTVQENLSWARRLLGASATGIGEALEAVGLSHAMDMPVEHLSAGQRRRVSLARLLTCSRPVWLMDEPAGALDQRSIRGLTALMQRHLAGGGMIIAATHQPLGLDNALTLHLAPPAIDAGDEEPFWEDDDCEDELLMGYAPARAAP</sequence>